<comment type="cofactor">
    <cofactor evidence="1">
        <name>Zn(2+)</name>
        <dbReference type="ChEBI" id="CHEBI:29105"/>
    </cofactor>
</comment>
<dbReference type="InterPro" id="IPR046483">
    <property type="entry name" value="DUF6576"/>
</dbReference>
<proteinExistence type="inferred from homology"/>
<feature type="domain" description="DUF6576" evidence="8">
    <location>
        <begin position="287"/>
        <end position="322"/>
    </location>
</feature>
<accession>A0A517T764</accession>
<feature type="transmembrane region" description="Helical" evidence="7">
    <location>
        <begin position="93"/>
        <end position="119"/>
    </location>
</feature>
<gene>
    <name evidence="9" type="ORF">V22_14460</name>
</gene>
<dbReference type="PANTHER" id="PTHR39188:SF3">
    <property type="entry name" value="STAGE IV SPORULATION PROTEIN FB"/>
    <property type="match status" value="1"/>
</dbReference>
<dbReference type="AlphaFoldDB" id="A0A517T764"/>
<dbReference type="Pfam" id="PF20216">
    <property type="entry name" value="DUF6576"/>
    <property type="match status" value="1"/>
</dbReference>
<evidence type="ECO:0000256" key="6">
    <source>
        <dbReference type="ARBA" id="ARBA00023049"/>
    </source>
</evidence>
<dbReference type="OrthoDB" id="211880at2"/>
<evidence type="ECO:0000313" key="10">
    <source>
        <dbReference type="Proteomes" id="UP000319976"/>
    </source>
</evidence>
<keyword evidence="6" id="KW-0482">Metalloprotease</keyword>
<evidence type="ECO:0000256" key="5">
    <source>
        <dbReference type="ARBA" id="ARBA00022833"/>
    </source>
</evidence>
<feature type="transmembrane region" description="Helical" evidence="7">
    <location>
        <begin position="199"/>
        <end position="222"/>
    </location>
</feature>
<dbReference type="GO" id="GO:0006508">
    <property type="term" value="P:proteolysis"/>
    <property type="evidence" value="ECO:0007669"/>
    <property type="project" value="UniProtKB-KW"/>
</dbReference>
<dbReference type="Proteomes" id="UP000319976">
    <property type="component" value="Chromosome"/>
</dbReference>
<feature type="transmembrane region" description="Helical" evidence="7">
    <location>
        <begin position="41"/>
        <end position="58"/>
    </location>
</feature>
<evidence type="ECO:0000256" key="3">
    <source>
        <dbReference type="ARBA" id="ARBA00022670"/>
    </source>
</evidence>
<name>A0A517T764_9PLAN</name>
<keyword evidence="10" id="KW-1185">Reference proteome</keyword>
<evidence type="ECO:0000256" key="2">
    <source>
        <dbReference type="ARBA" id="ARBA00007931"/>
    </source>
</evidence>
<organism evidence="9 10">
    <name type="scientific">Calycomorphotria hydatis</name>
    <dbReference type="NCBI Taxonomy" id="2528027"/>
    <lineage>
        <taxon>Bacteria</taxon>
        <taxon>Pseudomonadati</taxon>
        <taxon>Planctomycetota</taxon>
        <taxon>Planctomycetia</taxon>
        <taxon>Planctomycetales</taxon>
        <taxon>Planctomycetaceae</taxon>
        <taxon>Calycomorphotria</taxon>
    </lineage>
</organism>
<dbReference type="PANTHER" id="PTHR39188">
    <property type="entry name" value="MEMBRANE-ASSOCIATED ZINC METALLOPROTEASE M50B"/>
    <property type="match status" value="1"/>
</dbReference>
<protein>
    <submittedName>
        <fullName evidence="9">Peptidase family M50</fullName>
    </submittedName>
</protein>
<evidence type="ECO:0000256" key="1">
    <source>
        <dbReference type="ARBA" id="ARBA00001947"/>
    </source>
</evidence>
<feature type="transmembrane region" description="Helical" evidence="7">
    <location>
        <begin position="140"/>
        <end position="162"/>
    </location>
</feature>
<evidence type="ECO:0000256" key="4">
    <source>
        <dbReference type="ARBA" id="ARBA00022801"/>
    </source>
</evidence>
<keyword evidence="3" id="KW-0645">Protease</keyword>
<dbReference type="KEGG" id="chya:V22_14460"/>
<sequence length="330" mass="37087">MNRDGFPDWPVSIGFWWGIHVRFSMLLPILAAVLCLQMESIFWPLIFSGIFLVSLILHEVGHLLGAWLSGGHGDELTLSPIGGLSHAQPATNSWSYCLTAMGGTLVNGVCCIAFLPSVLHDSSLHALNPFHFPISSEATFSFSAVCLLAFYANWLILLMNLLPLTPLDAGRLIHLHLQWRYGATPAFVFVTKLGVLLSLPLFVLGLVALLPWCMGFAAYVMFWNYREAMLGIDQDRFDDSFLGYDFSEGYTSLERSEEQTAAEEPGLIEGWLARRREEKARKKLEQEQQAEADLDRLLEKVHTHGIDSLTDDEQKLLKRVSARYRQNNDS</sequence>
<keyword evidence="5" id="KW-0862">Zinc</keyword>
<reference evidence="9 10" key="1">
    <citation type="submission" date="2019-02" db="EMBL/GenBank/DDBJ databases">
        <title>Deep-cultivation of Planctomycetes and their phenomic and genomic characterization uncovers novel biology.</title>
        <authorList>
            <person name="Wiegand S."/>
            <person name="Jogler M."/>
            <person name="Boedeker C."/>
            <person name="Pinto D."/>
            <person name="Vollmers J."/>
            <person name="Rivas-Marin E."/>
            <person name="Kohn T."/>
            <person name="Peeters S.H."/>
            <person name="Heuer A."/>
            <person name="Rast P."/>
            <person name="Oberbeckmann S."/>
            <person name="Bunk B."/>
            <person name="Jeske O."/>
            <person name="Meyerdierks A."/>
            <person name="Storesund J.E."/>
            <person name="Kallscheuer N."/>
            <person name="Luecker S."/>
            <person name="Lage O.M."/>
            <person name="Pohl T."/>
            <person name="Merkel B.J."/>
            <person name="Hornburger P."/>
            <person name="Mueller R.-W."/>
            <person name="Bruemmer F."/>
            <person name="Labrenz M."/>
            <person name="Spormann A.M."/>
            <person name="Op den Camp H."/>
            <person name="Overmann J."/>
            <person name="Amann R."/>
            <person name="Jetten M.S.M."/>
            <person name="Mascher T."/>
            <person name="Medema M.H."/>
            <person name="Devos D.P."/>
            <person name="Kaster A.-K."/>
            <person name="Ovreas L."/>
            <person name="Rohde M."/>
            <person name="Galperin M.Y."/>
            <person name="Jogler C."/>
        </authorList>
    </citation>
    <scope>NUCLEOTIDE SEQUENCE [LARGE SCALE GENOMIC DNA]</scope>
    <source>
        <strain evidence="9 10">V22</strain>
    </source>
</reference>
<dbReference type="RefSeq" id="WP_145261190.1">
    <property type="nucleotide sequence ID" value="NZ_CP036316.1"/>
</dbReference>
<evidence type="ECO:0000256" key="7">
    <source>
        <dbReference type="SAM" id="Phobius"/>
    </source>
</evidence>
<keyword evidence="7" id="KW-0812">Transmembrane</keyword>
<keyword evidence="7" id="KW-0472">Membrane</keyword>
<dbReference type="EMBL" id="CP036316">
    <property type="protein sequence ID" value="QDT64215.1"/>
    <property type="molecule type" value="Genomic_DNA"/>
</dbReference>
<comment type="similarity">
    <text evidence="2">Belongs to the peptidase M50B family.</text>
</comment>
<evidence type="ECO:0000313" key="9">
    <source>
        <dbReference type="EMBL" id="QDT64215.1"/>
    </source>
</evidence>
<dbReference type="GO" id="GO:0008237">
    <property type="term" value="F:metallopeptidase activity"/>
    <property type="evidence" value="ECO:0007669"/>
    <property type="project" value="UniProtKB-KW"/>
</dbReference>
<feature type="transmembrane region" description="Helical" evidence="7">
    <location>
        <begin position="15"/>
        <end position="34"/>
    </location>
</feature>
<keyword evidence="7" id="KW-1133">Transmembrane helix</keyword>
<keyword evidence="4" id="KW-0378">Hydrolase</keyword>
<evidence type="ECO:0000259" key="8">
    <source>
        <dbReference type="Pfam" id="PF20216"/>
    </source>
</evidence>